<reference evidence="9 10" key="1">
    <citation type="journal article" date="2015" name="Genome Biol.">
        <title>Comparative genomics of Steinernema reveals deeply conserved gene regulatory networks.</title>
        <authorList>
            <person name="Dillman A.R."/>
            <person name="Macchietto M."/>
            <person name="Porter C.F."/>
            <person name="Rogers A."/>
            <person name="Williams B."/>
            <person name="Antoshechkin I."/>
            <person name="Lee M.M."/>
            <person name="Goodwin Z."/>
            <person name="Lu X."/>
            <person name="Lewis E.E."/>
            <person name="Goodrich-Blair H."/>
            <person name="Stock S.P."/>
            <person name="Adams B.J."/>
            <person name="Sternberg P.W."/>
            <person name="Mortazavi A."/>
        </authorList>
    </citation>
    <scope>NUCLEOTIDE SEQUENCE [LARGE SCALE GENOMIC DNA]</scope>
    <source>
        <strain evidence="9 10">ALL</strain>
    </source>
</reference>
<dbReference type="InterPro" id="IPR036734">
    <property type="entry name" value="Neur_chan_lig-bd_sf"/>
</dbReference>
<evidence type="ECO:0000256" key="3">
    <source>
        <dbReference type="ARBA" id="ARBA00022989"/>
    </source>
</evidence>
<dbReference type="InterPro" id="IPR006202">
    <property type="entry name" value="Neur_chan_lig-bd"/>
</dbReference>
<dbReference type="InterPro" id="IPR006201">
    <property type="entry name" value="Neur_channel"/>
</dbReference>
<dbReference type="InterPro" id="IPR038050">
    <property type="entry name" value="Neuro_actylchol_rec"/>
</dbReference>
<feature type="coiled-coil region" evidence="5">
    <location>
        <begin position="193"/>
        <end position="220"/>
    </location>
</feature>
<dbReference type="InterPro" id="IPR036719">
    <property type="entry name" value="Neuro-gated_channel_TM_sf"/>
</dbReference>
<feature type="transmembrane region" description="Helical" evidence="6">
    <location>
        <begin position="358"/>
        <end position="383"/>
    </location>
</feature>
<name>A0A4U5NCG4_STECR</name>
<dbReference type="Gene3D" id="1.20.58.390">
    <property type="entry name" value="Neurotransmitter-gated ion-channel transmembrane domain"/>
    <property type="match status" value="1"/>
</dbReference>
<evidence type="ECO:0000259" key="8">
    <source>
        <dbReference type="Pfam" id="PF02932"/>
    </source>
</evidence>
<evidence type="ECO:0000256" key="4">
    <source>
        <dbReference type="ARBA" id="ARBA00023136"/>
    </source>
</evidence>
<evidence type="ECO:0000313" key="10">
    <source>
        <dbReference type="Proteomes" id="UP000298663"/>
    </source>
</evidence>
<accession>A0A4U5NCG4</accession>
<dbReference type="FunFam" id="1.20.58.390:FF:000049">
    <property type="entry name" value="AcetylCholine Receptor"/>
    <property type="match status" value="1"/>
</dbReference>
<dbReference type="SUPFAM" id="SSF90112">
    <property type="entry name" value="Neurotransmitter-gated ion-channel transmembrane pore"/>
    <property type="match status" value="1"/>
</dbReference>
<dbReference type="Gene3D" id="2.70.170.10">
    <property type="entry name" value="Neurotransmitter-gated ion-channel ligand-binding domain"/>
    <property type="match status" value="1"/>
</dbReference>
<dbReference type="Pfam" id="PF02932">
    <property type="entry name" value="Neur_chan_memb"/>
    <property type="match status" value="1"/>
</dbReference>
<evidence type="ECO:0000256" key="2">
    <source>
        <dbReference type="ARBA" id="ARBA00022692"/>
    </source>
</evidence>
<dbReference type="PANTHER" id="PTHR18945">
    <property type="entry name" value="NEUROTRANSMITTER GATED ION CHANNEL"/>
    <property type="match status" value="1"/>
</dbReference>
<feature type="transmembrane region" description="Helical" evidence="6">
    <location>
        <begin position="137"/>
        <end position="162"/>
    </location>
</feature>
<dbReference type="GO" id="GO:0004888">
    <property type="term" value="F:transmembrane signaling receptor activity"/>
    <property type="evidence" value="ECO:0007669"/>
    <property type="project" value="InterPro"/>
</dbReference>
<evidence type="ECO:0000259" key="7">
    <source>
        <dbReference type="Pfam" id="PF02931"/>
    </source>
</evidence>
<dbReference type="STRING" id="34508.A0A4U5NCG4"/>
<dbReference type="CDD" id="cd19051">
    <property type="entry name" value="LGIC_TM_cation"/>
    <property type="match status" value="1"/>
</dbReference>
<feature type="domain" description="Neurotransmitter-gated ion-channel ligand-binding" evidence="7">
    <location>
        <begin position="2"/>
        <end position="71"/>
    </location>
</feature>
<evidence type="ECO:0000256" key="1">
    <source>
        <dbReference type="ARBA" id="ARBA00004141"/>
    </source>
</evidence>
<keyword evidence="3 6" id="KW-1133">Transmembrane helix</keyword>
<evidence type="ECO:0000313" key="9">
    <source>
        <dbReference type="EMBL" id="TKR80183.1"/>
    </source>
</evidence>
<gene>
    <name evidence="9" type="ORF">L596_014298</name>
</gene>
<dbReference type="Pfam" id="PF02931">
    <property type="entry name" value="Neur_chan_LBD"/>
    <property type="match status" value="1"/>
</dbReference>
<dbReference type="OrthoDB" id="5856113at2759"/>
<keyword evidence="10" id="KW-1185">Reference proteome</keyword>
<feature type="transmembrane region" description="Helical" evidence="6">
    <location>
        <begin position="72"/>
        <end position="95"/>
    </location>
</feature>
<organism evidence="9 10">
    <name type="scientific">Steinernema carpocapsae</name>
    <name type="common">Entomopathogenic nematode</name>
    <dbReference type="NCBI Taxonomy" id="34508"/>
    <lineage>
        <taxon>Eukaryota</taxon>
        <taxon>Metazoa</taxon>
        <taxon>Ecdysozoa</taxon>
        <taxon>Nematoda</taxon>
        <taxon>Chromadorea</taxon>
        <taxon>Rhabditida</taxon>
        <taxon>Tylenchina</taxon>
        <taxon>Panagrolaimomorpha</taxon>
        <taxon>Strongyloidoidea</taxon>
        <taxon>Steinernematidae</taxon>
        <taxon>Steinernema</taxon>
    </lineage>
</organism>
<dbReference type="GO" id="GO:0005230">
    <property type="term" value="F:extracellular ligand-gated monoatomic ion channel activity"/>
    <property type="evidence" value="ECO:0007669"/>
    <property type="project" value="InterPro"/>
</dbReference>
<keyword evidence="5" id="KW-0175">Coiled coil</keyword>
<dbReference type="GO" id="GO:0016020">
    <property type="term" value="C:membrane"/>
    <property type="evidence" value="ECO:0007669"/>
    <property type="project" value="UniProtKB-SubCell"/>
</dbReference>
<keyword evidence="2 6" id="KW-0812">Transmembrane</keyword>
<protein>
    <recommendedName>
        <fullName evidence="11">Neurotransmitter-gated ion-channel transmembrane domain-containing protein</fullName>
    </recommendedName>
</protein>
<evidence type="ECO:0000256" key="6">
    <source>
        <dbReference type="SAM" id="Phobius"/>
    </source>
</evidence>
<reference evidence="9 10" key="2">
    <citation type="journal article" date="2019" name="G3 (Bethesda)">
        <title>Hybrid Assembly of the Genome of the Entomopathogenic Nematode Steinernema carpocapsae Identifies the X-Chromosome.</title>
        <authorList>
            <person name="Serra L."/>
            <person name="Macchietto M."/>
            <person name="Macias-Munoz A."/>
            <person name="McGill C.J."/>
            <person name="Rodriguez I.M."/>
            <person name="Rodriguez B."/>
            <person name="Murad R."/>
            <person name="Mortazavi A."/>
        </authorList>
    </citation>
    <scope>NUCLEOTIDE SEQUENCE [LARGE SCALE GENOMIC DNA]</scope>
    <source>
        <strain evidence="9 10">ALL</strain>
    </source>
</reference>
<feature type="domain" description="Neurotransmitter-gated ion-channel transmembrane" evidence="8">
    <location>
        <begin position="78"/>
        <end position="374"/>
    </location>
</feature>
<comment type="subcellular location">
    <subcellularLocation>
        <location evidence="1">Membrane</location>
        <topology evidence="1">Multi-pass membrane protein</topology>
    </subcellularLocation>
</comment>
<evidence type="ECO:0000256" key="5">
    <source>
        <dbReference type="SAM" id="Coils"/>
    </source>
</evidence>
<comment type="caution">
    <text evidence="9">The sequence shown here is derived from an EMBL/GenBank/DDBJ whole genome shotgun (WGS) entry which is preliminary data.</text>
</comment>
<keyword evidence="4 6" id="KW-0472">Membrane</keyword>
<dbReference type="Proteomes" id="UP000298663">
    <property type="component" value="Unassembled WGS sequence"/>
</dbReference>
<dbReference type="AlphaFoldDB" id="A0A4U5NCG4"/>
<feature type="transmembrane region" description="Helical" evidence="6">
    <location>
        <begin position="107"/>
        <end position="125"/>
    </location>
</feature>
<dbReference type="SUPFAM" id="SSF63712">
    <property type="entry name" value="Nicotinic receptor ligand binding domain-like"/>
    <property type="match status" value="1"/>
</dbReference>
<sequence length="392" mass="44379">MFGSWTHDMTSIDYHIFNDTGKEGAIGMDQCIENEGWHILGTTVRRKEVKYDCCANKYTLLEFSLLIRRKPLFYLVNLIAPTCVITLISIVGFFSSSTINEFREEKISLGITTLLSMSIMIFMVSDKMPSTSSFIPLIGWFYTCMMMLISGGTLCASIVIYAQKKGILGNRPETKTMSWARWLGKVGRLEMPLLMKEAYMEKAKQEKEKLKRQNFLKRQRRQSIWQKISRVSLPIGVSQNALNAIPKSSSLNTTSLKKVVIEQASSDLPTVCCEDFEGVTDVDDDRSYIMDNSFSEILPTKKTSEFSRNSTTLVDLDASFCSNVSGPKQSVHSSGNGGPKRNLAEIEYDWLAAVIERCFLIVFVLLFLLFSFGINAIGMYYWWNATISDFVD</sequence>
<proteinExistence type="predicted"/>
<dbReference type="InterPro" id="IPR006029">
    <property type="entry name" value="Neurotrans-gated_channel_TM"/>
</dbReference>
<evidence type="ECO:0008006" key="11">
    <source>
        <dbReference type="Google" id="ProtNLM"/>
    </source>
</evidence>
<dbReference type="EMBL" id="AZBU02000004">
    <property type="protein sequence ID" value="TKR80183.1"/>
    <property type="molecule type" value="Genomic_DNA"/>
</dbReference>